<feature type="region of interest" description="Disordered" evidence="1">
    <location>
        <begin position="105"/>
        <end position="125"/>
    </location>
</feature>
<protein>
    <submittedName>
        <fullName evidence="2">Uncharacterized protein</fullName>
    </submittedName>
</protein>
<comment type="caution">
    <text evidence="2">The sequence shown here is derived from an EMBL/GenBank/DDBJ whole genome shotgun (WGS) entry which is preliminary data.</text>
</comment>
<dbReference type="EMBL" id="BKCJ011128497">
    <property type="protein sequence ID" value="GFC90851.1"/>
    <property type="molecule type" value="Genomic_DNA"/>
</dbReference>
<gene>
    <name evidence="2" type="ORF">Tci_862821</name>
</gene>
<reference evidence="2" key="1">
    <citation type="journal article" date="2019" name="Sci. Rep.">
        <title>Draft genome of Tanacetum cinerariifolium, the natural source of mosquito coil.</title>
        <authorList>
            <person name="Yamashiro T."/>
            <person name="Shiraishi A."/>
            <person name="Satake H."/>
            <person name="Nakayama K."/>
        </authorList>
    </citation>
    <scope>NUCLEOTIDE SEQUENCE</scope>
</reference>
<accession>A0A699S0E2</accession>
<feature type="non-terminal residue" evidence="2">
    <location>
        <position position="183"/>
    </location>
</feature>
<feature type="region of interest" description="Disordered" evidence="1">
    <location>
        <begin position="65"/>
        <end position="87"/>
    </location>
</feature>
<organism evidence="2">
    <name type="scientific">Tanacetum cinerariifolium</name>
    <name type="common">Dalmatian daisy</name>
    <name type="synonym">Chrysanthemum cinerariifolium</name>
    <dbReference type="NCBI Taxonomy" id="118510"/>
    <lineage>
        <taxon>Eukaryota</taxon>
        <taxon>Viridiplantae</taxon>
        <taxon>Streptophyta</taxon>
        <taxon>Embryophyta</taxon>
        <taxon>Tracheophyta</taxon>
        <taxon>Spermatophyta</taxon>
        <taxon>Magnoliopsida</taxon>
        <taxon>eudicotyledons</taxon>
        <taxon>Gunneridae</taxon>
        <taxon>Pentapetalae</taxon>
        <taxon>asterids</taxon>
        <taxon>campanulids</taxon>
        <taxon>Asterales</taxon>
        <taxon>Asteraceae</taxon>
        <taxon>Asteroideae</taxon>
        <taxon>Anthemideae</taxon>
        <taxon>Anthemidinae</taxon>
        <taxon>Tanacetum</taxon>
    </lineage>
</organism>
<name>A0A699S0E2_TANCI</name>
<proteinExistence type="predicted"/>
<sequence>MKYQPIVAGNQPNYNAGIQGNFDVGKVVKEAKSAQQYVLLPLWSTGSRNPQNSDADAVFDVKDNDTEVHVSPSSRDKPKKHDKRLKEKLKERVLTNRVNVASAPVTAVGPNSTNSTNSFNAAGPSDNAVSPNFEIGGKYSFMDPSQYPDDPDMPALEDIVYSDDEEDVGVEADFSNLETSITV</sequence>
<evidence type="ECO:0000313" key="2">
    <source>
        <dbReference type="EMBL" id="GFC90851.1"/>
    </source>
</evidence>
<evidence type="ECO:0000256" key="1">
    <source>
        <dbReference type="SAM" id="MobiDB-lite"/>
    </source>
</evidence>
<dbReference type="AlphaFoldDB" id="A0A699S0E2"/>